<dbReference type="Gene3D" id="3.40.50.150">
    <property type="entry name" value="Vaccinia Virus protein VP39"/>
    <property type="match status" value="1"/>
</dbReference>
<dbReference type="AlphaFoldDB" id="A0A382JRY6"/>
<protein>
    <recommendedName>
        <fullName evidence="1">Glycosyltransferase 2-like domain-containing protein</fullName>
    </recommendedName>
</protein>
<gene>
    <name evidence="2" type="ORF">METZ01_LOCUS266205</name>
</gene>
<evidence type="ECO:0000313" key="2">
    <source>
        <dbReference type="EMBL" id="SVC13351.1"/>
    </source>
</evidence>
<dbReference type="GO" id="GO:0006487">
    <property type="term" value="P:protein N-linked glycosylation"/>
    <property type="evidence" value="ECO:0007669"/>
    <property type="project" value="TreeGrafter"/>
</dbReference>
<proteinExistence type="predicted"/>
<dbReference type="PANTHER" id="PTHR10859:SF91">
    <property type="entry name" value="DOLICHYL-PHOSPHATE BETA-GLUCOSYLTRANSFERASE"/>
    <property type="match status" value="1"/>
</dbReference>
<dbReference type="SUPFAM" id="SSF53448">
    <property type="entry name" value="Nucleotide-diphospho-sugar transferases"/>
    <property type="match status" value="1"/>
</dbReference>
<dbReference type="InterPro" id="IPR029063">
    <property type="entry name" value="SAM-dependent_MTases_sf"/>
</dbReference>
<dbReference type="Pfam" id="PF00535">
    <property type="entry name" value="Glycos_transf_2"/>
    <property type="match status" value="1"/>
</dbReference>
<evidence type="ECO:0000259" key="1">
    <source>
        <dbReference type="Pfam" id="PF00535"/>
    </source>
</evidence>
<dbReference type="Gene3D" id="3.90.550.10">
    <property type="entry name" value="Spore Coat Polysaccharide Biosynthesis Protein SpsA, Chain A"/>
    <property type="match status" value="1"/>
</dbReference>
<dbReference type="EMBL" id="UINC01075304">
    <property type="protein sequence ID" value="SVC13351.1"/>
    <property type="molecule type" value="Genomic_DNA"/>
</dbReference>
<dbReference type="CDD" id="cd02440">
    <property type="entry name" value="AdoMet_MTases"/>
    <property type="match status" value="1"/>
</dbReference>
<dbReference type="CDD" id="cd04179">
    <property type="entry name" value="DPM_DPG-synthase_like"/>
    <property type="match status" value="1"/>
</dbReference>
<dbReference type="PANTHER" id="PTHR10859">
    <property type="entry name" value="GLYCOSYL TRANSFERASE"/>
    <property type="match status" value="1"/>
</dbReference>
<name>A0A382JRY6_9ZZZZ</name>
<dbReference type="InterPro" id="IPR029044">
    <property type="entry name" value="Nucleotide-diphossugar_trans"/>
</dbReference>
<sequence length="336" mass="38724">MTEDIKKSEASKRKLSIIDHNDKMASEKNGWVNKNQFYYNEHWKYLNFLVPENSDILDIGCGTGKDLSKLKTKSAVGIDISQKMLDVAKKDFPNLEFLQGDAEKSEVFKKLNRKFDFILMTDLVGELEDCQKAFENLHTVCNEKTRVIVSYYSKYWEQLIKFAEWLGLKMPQTEQNWLSINDIENILNLAGYEVITKDKRIITPINFFGLGRLINRFIGTLPILRTFCMRSYIVARRVVKKIKEDKSVSIVIPCKNEKGNIENAVKRIPKFGKELEIIYVEGGSKDGTFEEVNRVIKQYPELNIKGIQQKEKGKANAVREGFDISNGEILMILDAD</sequence>
<dbReference type="Pfam" id="PF13489">
    <property type="entry name" value="Methyltransf_23"/>
    <property type="match status" value="1"/>
</dbReference>
<feature type="non-terminal residue" evidence="2">
    <location>
        <position position="336"/>
    </location>
</feature>
<reference evidence="2" key="1">
    <citation type="submission" date="2018-05" db="EMBL/GenBank/DDBJ databases">
        <authorList>
            <person name="Lanie J.A."/>
            <person name="Ng W.-L."/>
            <person name="Kazmierczak K.M."/>
            <person name="Andrzejewski T.M."/>
            <person name="Davidsen T.M."/>
            <person name="Wayne K.J."/>
            <person name="Tettelin H."/>
            <person name="Glass J.I."/>
            <person name="Rusch D."/>
            <person name="Podicherti R."/>
            <person name="Tsui H.-C.T."/>
            <person name="Winkler M.E."/>
        </authorList>
    </citation>
    <scope>NUCLEOTIDE SEQUENCE</scope>
</reference>
<organism evidence="2">
    <name type="scientific">marine metagenome</name>
    <dbReference type="NCBI Taxonomy" id="408172"/>
    <lineage>
        <taxon>unclassified sequences</taxon>
        <taxon>metagenomes</taxon>
        <taxon>ecological metagenomes</taxon>
    </lineage>
</organism>
<dbReference type="InterPro" id="IPR001173">
    <property type="entry name" value="Glyco_trans_2-like"/>
</dbReference>
<dbReference type="SUPFAM" id="SSF53335">
    <property type="entry name" value="S-adenosyl-L-methionine-dependent methyltransferases"/>
    <property type="match status" value="1"/>
</dbReference>
<feature type="domain" description="Glycosyltransferase 2-like" evidence="1">
    <location>
        <begin position="249"/>
        <end position="336"/>
    </location>
</feature>
<accession>A0A382JRY6</accession>